<protein>
    <submittedName>
        <fullName evidence="1">Uncharacterized protein</fullName>
    </submittedName>
</protein>
<evidence type="ECO:0000313" key="1">
    <source>
        <dbReference type="EMBL" id="ACB96698.1"/>
    </source>
</evidence>
<proteinExistence type="predicted"/>
<reference evidence="2" key="1">
    <citation type="submission" date="2008-03" db="EMBL/GenBank/DDBJ databases">
        <title>Complete sequence of chromosome of Beijerinckia indica subsp. indica ATCC 9039.</title>
        <authorList>
            <consortium name="US DOE Joint Genome Institute"/>
            <person name="Copeland A."/>
            <person name="Lucas S."/>
            <person name="Lapidus A."/>
            <person name="Glavina del Rio T."/>
            <person name="Dalin E."/>
            <person name="Tice H."/>
            <person name="Bruce D."/>
            <person name="Goodwin L."/>
            <person name="Pitluck S."/>
            <person name="LaButti K."/>
            <person name="Schmutz J."/>
            <person name="Larimer F."/>
            <person name="Land M."/>
            <person name="Hauser L."/>
            <person name="Kyrpides N."/>
            <person name="Mikhailova N."/>
            <person name="Dunfield P.F."/>
            <person name="Dedysh S.N."/>
            <person name="Liesack W."/>
            <person name="Saw J.H."/>
            <person name="Alam M."/>
            <person name="Chen Y."/>
            <person name="Murrell J.C."/>
            <person name="Richardson P."/>
        </authorList>
    </citation>
    <scope>NUCLEOTIDE SEQUENCE [LARGE SCALE GENOMIC DNA]</scope>
    <source>
        <strain evidence="2">ATCC 9039 / DSM 1715 / NCIMB 8712</strain>
    </source>
</reference>
<dbReference type="EMBL" id="CP001016">
    <property type="protein sequence ID" value="ACB96698.1"/>
    <property type="molecule type" value="Genomic_DNA"/>
</dbReference>
<dbReference type="Proteomes" id="UP000001695">
    <property type="component" value="Chromosome"/>
</dbReference>
<accession>B2ICA1</accession>
<dbReference type="AlphaFoldDB" id="B2ICA1"/>
<name>B2ICA1_BEII9</name>
<evidence type="ECO:0000313" key="2">
    <source>
        <dbReference type="Proteomes" id="UP000001695"/>
    </source>
</evidence>
<dbReference type="KEGG" id="bid:Bind_3137"/>
<reference evidence="1 2" key="2">
    <citation type="journal article" date="2010" name="J. Bacteriol.">
        <title>Complete genome sequence of Beijerinckia indica subsp. indica.</title>
        <authorList>
            <person name="Tamas I."/>
            <person name="Dedysh S.N."/>
            <person name="Liesack W."/>
            <person name="Stott M.B."/>
            <person name="Alam M."/>
            <person name="Murrell J.C."/>
            <person name="Dunfield P.F."/>
        </authorList>
    </citation>
    <scope>NUCLEOTIDE SEQUENCE [LARGE SCALE GENOMIC DNA]</scope>
    <source>
        <strain evidence="2">ATCC 9039 / DSM 1715 / NCIMB 8712</strain>
    </source>
</reference>
<sequence>MAAFAQTHGNQPSFRLRFFGLGRCFSEWMVYETTMLHPIIAITMNE</sequence>
<dbReference type="HOGENOM" id="CLU_3180645_0_0_5"/>
<organism evidence="1 2">
    <name type="scientific">Beijerinckia indica subsp. indica (strain ATCC 9039 / DSM 1715 / NCIMB 8712)</name>
    <dbReference type="NCBI Taxonomy" id="395963"/>
    <lineage>
        <taxon>Bacteria</taxon>
        <taxon>Pseudomonadati</taxon>
        <taxon>Pseudomonadota</taxon>
        <taxon>Alphaproteobacteria</taxon>
        <taxon>Hyphomicrobiales</taxon>
        <taxon>Beijerinckiaceae</taxon>
        <taxon>Beijerinckia</taxon>
    </lineage>
</organism>
<keyword evidence="2" id="KW-1185">Reference proteome</keyword>
<gene>
    <name evidence="1" type="ordered locus">Bind_3137</name>
</gene>